<organism evidence="1 2">
    <name type="scientific">Spirosoma soli</name>
    <dbReference type="NCBI Taxonomy" id="1770529"/>
    <lineage>
        <taxon>Bacteria</taxon>
        <taxon>Pseudomonadati</taxon>
        <taxon>Bacteroidota</taxon>
        <taxon>Cytophagia</taxon>
        <taxon>Cytophagales</taxon>
        <taxon>Cytophagaceae</taxon>
        <taxon>Spirosoma</taxon>
    </lineage>
</organism>
<proteinExistence type="predicted"/>
<accession>A0ABW5M6Y3</accession>
<comment type="caution">
    <text evidence="1">The sequence shown here is derived from an EMBL/GenBank/DDBJ whole genome shotgun (WGS) entry which is preliminary data.</text>
</comment>
<evidence type="ECO:0000313" key="2">
    <source>
        <dbReference type="Proteomes" id="UP001597469"/>
    </source>
</evidence>
<dbReference type="Proteomes" id="UP001597469">
    <property type="component" value="Unassembled WGS sequence"/>
</dbReference>
<reference evidence="2" key="1">
    <citation type="journal article" date="2019" name="Int. J. Syst. Evol. Microbiol.">
        <title>The Global Catalogue of Microorganisms (GCM) 10K type strain sequencing project: providing services to taxonomists for standard genome sequencing and annotation.</title>
        <authorList>
            <consortium name="The Broad Institute Genomics Platform"/>
            <consortium name="The Broad Institute Genome Sequencing Center for Infectious Disease"/>
            <person name="Wu L."/>
            <person name="Ma J."/>
        </authorList>
    </citation>
    <scope>NUCLEOTIDE SEQUENCE [LARGE SCALE GENOMIC DNA]</scope>
    <source>
        <strain evidence="2">KCTC 42805</strain>
    </source>
</reference>
<dbReference type="EMBL" id="JBHULN010000012">
    <property type="protein sequence ID" value="MFD2572723.1"/>
    <property type="molecule type" value="Genomic_DNA"/>
</dbReference>
<dbReference type="RefSeq" id="WP_381525314.1">
    <property type="nucleotide sequence ID" value="NZ_JBHULN010000012.1"/>
</dbReference>
<keyword evidence="2" id="KW-1185">Reference proteome</keyword>
<evidence type="ECO:0000313" key="1">
    <source>
        <dbReference type="EMBL" id="MFD2572723.1"/>
    </source>
</evidence>
<gene>
    <name evidence="1" type="ORF">ACFSUS_18935</name>
</gene>
<name>A0ABW5M6Y3_9BACT</name>
<protein>
    <submittedName>
        <fullName evidence="1">Uncharacterized protein</fullName>
    </submittedName>
</protein>
<sequence>MEPTLNSQSTPNTQSRRKWLRDAAIATTSAAVMPSLLTGCADHRVNPGDGDLGGASAPPDDALYPLAAANLNRMAIWHDHLYSSYTQGYEQVVYRTVEAGEKLTNWTEILVEVFTKLGLTVLEGALEEFPLLGAAIAAAVEQLEKWEFSEKGNKVDATIAEFAKGFSDMHAEVQRYLTELISTKDINGNDTNYQKLREAFKEGYIEFNNKKYTLRDLAENYFPMKDKDEDRKQYQALIDAAFLRFKKSLWNAMFIKAADFHSSYNFSVRCDQSPYRYATKEFYPDKNYPIQAASYLRGYYLKLTDRYEFAYWYFTFDGKALPEGAAEILFKDDVRGNIINPKGLFDRDYVFKQFHREKQDFGIYHDLRTDSNWRCDDGFDFDHNTDNYEFTGGEFHVLTKPK</sequence>